<organism evidence="1 2">
    <name type="scientific">Marinilactibacillus piezotolerans</name>
    <dbReference type="NCBI Taxonomy" id="258723"/>
    <lineage>
        <taxon>Bacteria</taxon>
        <taxon>Bacillati</taxon>
        <taxon>Bacillota</taxon>
        <taxon>Bacilli</taxon>
        <taxon>Lactobacillales</taxon>
        <taxon>Carnobacteriaceae</taxon>
        <taxon>Marinilactibacillus</taxon>
    </lineage>
</organism>
<gene>
    <name evidence="1" type="ORF">SAMN04488569_101437</name>
</gene>
<evidence type="ECO:0000313" key="2">
    <source>
        <dbReference type="Proteomes" id="UP000199589"/>
    </source>
</evidence>
<dbReference type="Proteomes" id="UP000199589">
    <property type="component" value="Unassembled WGS sequence"/>
</dbReference>
<keyword evidence="2" id="KW-1185">Reference proteome</keyword>
<dbReference type="EMBL" id="FOSJ01000014">
    <property type="protein sequence ID" value="SFK18791.1"/>
    <property type="molecule type" value="Genomic_DNA"/>
</dbReference>
<accession>A0A1I3XIA2</accession>
<name>A0A1I3XIA2_9LACT</name>
<dbReference type="RefSeq" id="WP_091896905.1">
    <property type="nucleotide sequence ID" value="NZ_FOSJ01000014.1"/>
</dbReference>
<dbReference type="OrthoDB" id="2286959at2"/>
<reference evidence="2" key="1">
    <citation type="submission" date="2016-10" db="EMBL/GenBank/DDBJ databases">
        <authorList>
            <person name="Varghese N."/>
            <person name="Submissions S."/>
        </authorList>
    </citation>
    <scope>NUCLEOTIDE SEQUENCE [LARGE SCALE GENOMIC DNA]</scope>
    <source>
        <strain evidence="2">DSM 16108</strain>
    </source>
</reference>
<evidence type="ECO:0000313" key="1">
    <source>
        <dbReference type="EMBL" id="SFK18791.1"/>
    </source>
</evidence>
<evidence type="ECO:0008006" key="3">
    <source>
        <dbReference type="Google" id="ProtNLM"/>
    </source>
</evidence>
<dbReference type="AlphaFoldDB" id="A0A1I3XIA2"/>
<sequence length="296" mass="33837">MNTSFKLKQFNSNKESLSPNLQNQLSPILSKLHSNCYRQIIAASKDKSTIGLALSWENPFHPHADYLKVYLDESAQETNALQKQLLTQLEQNATSSSDRFIYSLMNDQYNIISLLESSGYELIRKTYEPTLAIDDCLIHITEPSHSTVLTYKEALSNSSLKVELFHLLKRNYVNTHQVNPAADLTLSEWESLFLHEQPDLDLSLIGLTNGSISSYITVFPMDNTSVEIGWMGLEEQKPASYSELKQLFKSQLKLMETKGIQNIEPEIDTTDHYAFNLFSFLAFDELDSFDTYRKLI</sequence>
<proteinExistence type="predicted"/>
<protein>
    <recommendedName>
        <fullName evidence="3">Acetyltransferase (GNAT) domain-containing protein</fullName>
    </recommendedName>
</protein>